<dbReference type="PANTHER" id="PTHR11786">
    <property type="entry name" value="N-HYDROXYARYLAMINE O-ACETYLTRANSFERASE"/>
    <property type="match status" value="1"/>
</dbReference>
<dbReference type="SUPFAM" id="SSF54001">
    <property type="entry name" value="Cysteine proteinases"/>
    <property type="match status" value="1"/>
</dbReference>
<dbReference type="InterPro" id="IPR038765">
    <property type="entry name" value="Papain-like_cys_pep_sf"/>
</dbReference>
<organism evidence="3 4">
    <name type="scientific">Streptomyces griseofuscus</name>
    <dbReference type="NCBI Taxonomy" id="146922"/>
    <lineage>
        <taxon>Bacteria</taxon>
        <taxon>Bacillati</taxon>
        <taxon>Actinomycetota</taxon>
        <taxon>Actinomycetes</taxon>
        <taxon>Kitasatosporales</taxon>
        <taxon>Streptomycetaceae</taxon>
        <taxon>Streptomyces</taxon>
    </lineage>
</organism>
<evidence type="ECO:0000256" key="2">
    <source>
        <dbReference type="RuleBase" id="RU003452"/>
    </source>
</evidence>
<dbReference type="InterPro" id="IPR001447">
    <property type="entry name" value="Arylamine_N-AcTrfase"/>
</dbReference>
<dbReference type="PANTHER" id="PTHR11786:SF0">
    <property type="entry name" value="ARYLAMINE N-ACETYLTRANSFERASE 4-RELATED"/>
    <property type="match status" value="1"/>
</dbReference>
<name>A0A7H1PRI2_9ACTN</name>
<sequence>MIHAGRRSRRPVSSWGAERLDLGAYLERVGMPHLTPIGGPVRSQPTLREVCELHRAHLAAIPFDNIDFVLDTPVSLEPEAIVEKLCRRRRGGCCHEHNLLFGLVLERLGLPVERLAARVLLGGVGPRPRTHMLLKTRIGDDEWLCDVGFGSDGYLDPLPAREGAETTQFGRGFRVVAHDRFQWSVDVRMSQGWTAMYQFTHESQQPMDFTVAHHFLSTHPGSMLRKAPLLQLLTVGTSLQLRGDLLKRVTPTERSVDRVTVDALPRVLGRFGITLTEPELAALTRTFPDRSPARAD</sequence>
<dbReference type="Gene3D" id="3.30.2140.10">
    <property type="entry name" value="Arylamine N-acetyltransferase"/>
    <property type="match status" value="1"/>
</dbReference>
<keyword evidence="3" id="KW-0808">Transferase</keyword>
<protein>
    <submittedName>
        <fullName evidence="3">Arylamine N-acetyltransferase</fullName>
    </submittedName>
</protein>
<gene>
    <name evidence="3" type="primary">nat</name>
    <name evidence="3" type="ORF">HEP81_00325</name>
</gene>
<dbReference type="EMBL" id="CP051006">
    <property type="protein sequence ID" value="QNT90662.1"/>
    <property type="molecule type" value="Genomic_DNA"/>
</dbReference>
<dbReference type="KEGG" id="sgf:HEP81_00325"/>
<dbReference type="GO" id="GO:0016407">
    <property type="term" value="F:acetyltransferase activity"/>
    <property type="evidence" value="ECO:0007669"/>
    <property type="project" value="InterPro"/>
</dbReference>
<dbReference type="Pfam" id="PF00797">
    <property type="entry name" value="Acetyltransf_2"/>
    <property type="match status" value="1"/>
</dbReference>
<dbReference type="Gene3D" id="2.40.128.150">
    <property type="entry name" value="Cysteine proteinases"/>
    <property type="match status" value="1"/>
</dbReference>
<evidence type="ECO:0000313" key="4">
    <source>
        <dbReference type="Proteomes" id="UP000516422"/>
    </source>
</evidence>
<comment type="similarity">
    <text evidence="1 2">Belongs to the arylamine N-acetyltransferase family.</text>
</comment>
<evidence type="ECO:0000313" key="3">
    <source>
        <dbReference type="EMBL" id="QNT90662.1"/>
    </source>
</evidence>
<accession>A0A7H1PRI2</accession>
<evidence type="ECO:0000256" key="1">
    <source>
        <dbReference type="ARBA" id="ARBA00006547"/>
    </source>
</evidence>
<dbReference type="AlphaFoldDB" id="A0A7H1PRI2"/>
<proteinExistence type="inferred from homology"/>
<dbReference type="PRINTS" id="PR01543">
    <property type="entry name" value="ANATRNSFRASE"/>
</dbReference>
<dbReference type="Proteomes" id="UP000516422">
    <property type="component" value="Chromosome"/>
</dbReference>
<reference evidence="3 4" key="1">
    <citation type="submission" date="2020-04" db="EMBL/GenBank/DDBJ databases">
        <title>Characterization and engineering of Streptomyces griseofuscus DSM40191 as a potential heterologous host for expression of BGCs.</title>
        <authorList>
            <person name="Gren T."/>
            <person name="Whitford C.M."/>
            <person name="Mohite O.S."/>
            <person name="Joergensen T.S."/>
            <person name="Nielsen J.B."/>
            <person name="Lee S.Y."/>
            <person name="Weber T."/>
        </authorList>
    </citation>
    <scope>NUCLEOTIDE SEQUENCE [LARGE SCALE GENOMIC DNA]</scope>
    <source>
        <strain evidence="3 4">DSM 40191</strain>
    </source>
</reference>